<reference evidence="2 3" key="1">
    <citation type="submission" date="2020-02" db="EMBL/GenBank/DDBJ databases">
        <authorList>
            <person name="Ma Q."/>
            <person name="Huang Y."/>
            <person name="Song X."/>
            <person name="Pei D."/>
        </authorList>
    </citation>
    <scope>NUCLEOTIDE SEQUENCE [LARGE SCALE GENOMIC DNA]</scope>
    <source>
        <strain evidence="2">Sxm20200214</strain>
        <tissue evidence="2">Leaf</tissue>
    </source>
</reference>
<keyword evidence="1" id="KW-0732">Signal</keyword>
<feature type="signal peptide" evidence="1">
    <location>
        <begin position="1"/>
        <end position="18"/>
    </location>
</feature>
<evidence type="ECO:0000313" key="2">
    <source>
        <dbReference type="EMBL" id="KAG2302653.1"/>
    </source>
</evidence>
<evidence type="ECO:0000313" key="3">
    <source>
        <dbReference type="Proteomes" id="UP000886595"/>
    </source>
</evidence>
<gene>
    <name evidence="2" type="ORF">Bca52824_031304</name>
</gene>
<accession>A0A8X7SAG3</accession>
<organism evidence="2 3">
    <name type="scientific">Brassica carinata</name>
    <name type="common">Ethiopian mustard</name>
    <name type="synonym">Abyssinian cabbage</name>
    <dbReference type="NCBI Taxonomy" id="52824"/>
    <lineage>
        <taxon>Eukaryota</taxon>
        <taxon>Viridiplantae</taxon>
        <taxon>Streptophyta</taxon>
        <taxon>Embryophyta</taxon>
        <taxon>Tracheophyta</taxon>
        <taxon>Spermatophyta</taxon>
        <taxon>Magnoliopsida</taxon>
        <taxon>eudicotyledons</taxon>
        <taxon>Gunneridae</taxon>
        <taxon>Pentapetalae</taxon>
        <taxon>rosids</taxon>
        <taxon>malvids</taxon>
        <taxon>Brassicales</taxon>
        <taxon>Brassicaceae</taxon>
        <taxon>Brassiceae</taxon>
        <taxon>Brassica</taxon>
    </lineage>
</organism>
<evidence type="ECO:0000256" key="1">
    <source>
        <dbReference type="SAM" id="SignalP"/>
    </source>
</evidence>
<dbReference type="EMBL" id="JAAMPC010000007">
    <property type="protein sequence ID" value="KAG2302653.1"/>
    <property type="molecule type" value="Genomic_DNA"/>
</dbReference>
<sequence length="65" mass="7237">MNAVKFVVLLIFVGLVCANVGARQLEEVIQKLPCANIGTDKSNKDQKTTNFTAFIFDISLFFLIK</sequence>
<feature type="chain" id="PRO_5036484207" evidence="1">
    <location>
        <begin position="19"/>
        <end position="65"/>
    </location>
</feature>
<keyword evidence="3" id="KW-1185">Reference proteome</keyword>
<comment type="caution">
    <text evidence="2">The sequence shown here is derived from an EMBL/GenBank/DDBJ whole genome shotgun (WGS) entry which is preliminary data.</text>
</comment>
<dbReference type="Proteomes" id="UP000886595">
    <property type="component" value="Unassembled WGS sequence"/>
</dbReference>
<dbReference type="AlphaFoldDB" id="A0A8X7SAG3"/>
<protein>
    <submittedName>
        <fullName evidence="2">Uncharacterized protein</fullName>
    </submittedName>
</protein>
<name>A0A8X7SAG3_BRACI</name>
<proteinExistence type="predicted"/>